<evidence type="ECO:0000313" key="1">
    <source>
        <dbReference type="EMBL" id="SER27137.1"/>
    </source>
</evidence>
<sequence>MPASPSPGLGRVITYLNPDALHPDAYVRGVVSGSHVVDPETGRSWVPVLLPNGSTTVLDTVNILRVQEADQDGNSKV</sequence>
<dbReference type="EMBL" id="FOFV01000007">
    <property type="protein sequence ID" value="SER27137.1"/>
    <property type="molecule type" value="Genomic_DNA"/>
</dbReference>
<protein>
    <submittedName>
        <fullName evidence="1">Uncharacterized protein</fullName>
    </submittedName>
</protein>
<keyword evidence="2" id="KW-1185">Reference proteome</keyword>
<evidence type="ECO:0000313" key="2">
    <source>
        <dbReference type="Proteomes" id="UP000199503"/>
    </source>
</evidence>
<dbReference type="Proteomes" id="UP000199503">
    <property type="component" value="Unassembled WGS sequence"/>
</dbReference>
<organism evidence="1 2">
    <name type="scientific">Lentzea albida</name>
    <dbReference type="NCBI Taxonomy" id="65499"/>
    <lineage>
        <taxon>Bacteria</taxon>
        <taxon>Bacillati</taxon>
        <taxon>Actinomycetota</taxon>
        <taxon>Actinomycetes</taxon>
        <taxon>Pseudonocardiales</taxon>
        <taxon>Pseudonocardiaceae</taxon>
        <taxon>Lentzea</taxon>
    </lineage>
</organism>
<gene>
    <name evidence="1" type="ORF">SAMN04488000_107217</name>
</gene>
<dbReference type="STRING" id="65499.SAMN04488000_107217"/>
<dbReference type="AlphaFoldDB" id="A0A1H9MUE1"/>
<dbReference type="RefSeq" id="WP_089918111.1">
    <property type="nucleotide sequence ID" value="NZ_FOFV01000007.1"/>
</dbReference>
<accession>A0A1H9MUE1</accession>
<reference evidence="2" key="1">
    <citation type="submission" date="2016-10" db="EMBL/GenBank/DDBJ databases">
        <authorList>
            <person name="Varghese N."/>
            <person name="Submissions S."/>
        </authorList>
    </citation>
    <scope>NUCLEOTIDE SEQUENCE [LARGE SCALE GENOMIC DNA]</scope>
    <source>
        <strain evidence="2">DSM 44437</strain>
    </source>
</reference>
<dbReference type="OrthoDB" id="3697292at2"/>
<name>A0A1H9MUE1_9PSEU</name>
<proteinExistence type="predicted"/>